<keyword evidence="5 9" id="KW-0479">Metal-binding</keyword>
<keyword evidence="12" id="KW-1185">Reference proteome</keyword>
<evidence type="ECO:0000313" key="12">
    <source>
        <dbReference type="Proteomes" id="UP000594263"/>
    </source>
</evidence>
<evidence type="ECO:0000256" key="3">
    <source>
        <dbReference type="ARBA" id="ARBA00008056"/>
    </source>
</evidence>
<dbReference type="GO" id="GO:0005737">
    <property type="term" value="C:cytoplasm"/>
    <property type="evidence" value="ECO:0007669"/>
    <property type="project" value="UniProtKB-SubCell"/>
</dbReference>
<name>A0A7N0UH92_KALFE</name>
<comment type="similarity">
    <text evidence="3 9">Belongs to the iron/ascorbate-dependent oxidoreductase family.</text>
</comment>
<evidence type="ECO:0000256" key="2">
    <source>
        <dbReference type="ARBA" id="ARBA00004496"/>
    </source>
</evidence>
<evidence type="ECO:0000256" key="9">
    <source>
        <dbReference type="RuleBase" id="RU003682"/>
    </source>
</evidence>
<dbReference type="GO" id="GO:0046872">
    <property type="term" value="F:metal ion binding"/>
    <property type="evidence" value="ECO:0007669"/>
    <property type="project" value="UniProtKB-KW"/>
</dbReference>
<accession>A0A7N0UH92</accession>
<comment type="function">
    <text evidence="8">Involved in the regulation of shoot development and salicylic acid (SA) homeostasis.</text>
</comment>
<dbReference type="OMA" id="GMKHRDY"/>
<dbReference type="Pfam" id="PF03171">
    <property type="entry name" value="2OG-FeII_Oxy"/>
    <property type="match status" value="1"/>
</dbReference>
<dbReference type="Gramene" id="Kaladp0067s0265.1.v1.1">
    <property type="protein sequence ID" value="Kaladp0067s0265.1.v1.1"/>
    <property type="gene ID" value="Kaladp0067s0265.v1.1"/>
</dbReference>
<proteinExistence type="inferred from homology"/>
<organism evidence="11 12">
    <name type="scientific">Kalanchoe fedtschenkoi</name>
    <name type="common">Lavender scallops</name>
    <name type="synonym">South American air plant</name>
    <dbReference type="NCBI Taxonomy" id="63787"/>
    <lineage>
        <taxon>Eukaryota</taxon>
        <taxon>Viridiplantae</taxon>
        <taxon>Streptophyta</taxon>
        <taxon>Embryophyta</taxon>
        <taxon>Tracheophyta</taxon>
        <taxon>Spermatophyta</taxon>
        <taxon>Magnoliopsida</taxon>
        <taxon>eudicotyledons</taxon>
        <taxon>Gunneridae</taxon>
        <taxon>Pentapetalae</taxon>
        <taxon>Saxifragales</taxon>
        <taxon>Crassulaceae</taxon>
        <taxon>Kalanchoe</taxon>
    </lineage>
</organism>
<dbReference type="GO" id="GO:0016491">
    <property type="term" value="F:oxidoreductase activity"/>
    <property type="evidence" value="ECO:0007669"/>
    <property type="project" value="UniProtKB-KW"/>
</dbReference>
<keyword evidence="4" id="KW-0963">Cytoplasm</keyword>
<keyword evidence="6 9" id="KW-0408">Iron</keyword>
<evidence type="ECO:0000256" key="1">
    <source>
        <dbReference type="ARBA" id="ARBA00004123"/>
    </source>
</evidence>
<dbReference type="Pfam" id="PF14226">
    <property type="entry name" value="DIOX_N"/>
    <property type="match status" value="1"/>
</dbReference>
<dbReference type="InterPro" id="IPR026992">
    <property type="entry name" value="DIOX_N"/>
</dbReference>
<evidence type="ECO:0000256" key="6">
    <source>
        <dbReference type="ARBA" id="ARBA00023004"/>
    </source>
</evidence>
<reference evidence="11" key="1">
    <citation type="submission" date="2021-01" db="UniProtKB">
        <authorList>
            <consortium name="EnsemblPlants"/>
        </authorList>
    </citation>
    <scope>IDENTIFICATION</scope>
</reference>
<dbReference type="Proteomes" id="UP000594263">
    <property type="component" value="Unplaced"/>
</dbReference>
<protein>
    <recommendedName>
        <fullName evidence="10">Fe2OG dioxygenase domain-containing protein</fullName>
    </recommendedName>
</protein>
<evidence type="ECO:0000256" key="7">
    <source>
        <dbReference type="ARBA" id="ARBA00023242"/>
    </source>
</evidence>
<feature type="domain" description="Fe2OG dioxygenase" evidence="10">
    <location>
        <begin position="207"/>
        <end position="310"/>
    </location>
</feature>
<evidence type="ECO:0000256" key="5">
    <source>
        <dbReference type="ARBA" id="ARBA00022723"/>
    </source>
</evidence>
<dbReference type="Gene3D" id="2.60.120.330">
    <property type="entry name" value="B-lactam Antibiotic, Isopenicillin N Synthase, Chain"/>
    <property type="match status" value="1"/>
</dbReference>
<dbReference type="InterPro" id="IPR050295">
    <property type="entry name" value="Plant_2OG-oxidoreductases"/>
</dbReference>
<dbReference type="InterPro" id="IPR005123">
    <property type="entry name" value="Oxoglu/Fe-dep_dioxygenase_dom"/>
</dbReference>
<sequence>MAGRRVTASSVAHQGPPQVVSMKKLTESSGLTFVPPTHIFTTDGSVSTTDGSVPESPSGIPVINFSSLTSSQRSVEVEKLAQACRDWGFFLVVNHGIEENIVDGMLDGVRQFFNLAEEEKQQFEGKHVLDPIRCGTSFNVSVEKCFFWRDYLKVFVHPHFHFPHIPSGFSDISQQYCNRVREVARVVLTGISESLGLEPNCLEEALDYDAAFQIFIANLYPPCPQPELALGMPPHSDHGCLTFLIQNGIQGLQVLHNGNWVTVSAPQNAFLVNTGDQLEIMSNGRYKSNVHRVVVNSKATRISIAVAHGPSLETVVQPAAELVDAENGNPAGYKPMQYKEYLQLQQSNQLDGKSCLDRIRV</sequence>
<dbReference type="PROSITE" id="PS51471">
    <property type="entry name" value="FE2OG_OXY"/>
    <property type="match status" value="1"/>
</dbReference>
<dbReference type="EnsemblPlants" id="Kaladp0067s0265.1.v1.1">
    <property type="protein sequence ID" value="Kaladp0067s0265.1.v1.1"/>
    <property type="gene ID" value="Kaladp0067s0265.v1.1"/>
</dbReference>
<evidence type="ECO:0000256" key="8">
    <source>
        <dbReference type="ARBA" id="ARBA00059922"/>
    </source>
</evidence>
<keyword evidence="9" id="KW-0560">Oxidoreductase</keyword>
<dbReference type="GO" id="GO:0005634">
    <property type="term" value="C:nucleus"/>
    <property type="evidence" value="ECO:0007669"/>
    <property type="project" value="UniProtKB-SubCell"/>
</dbReference>
<dbReference type="PANTHER" id="PTHR47991">
    <property type="entry name" value="OXOGLUTARATE/IRON-DEPENDENT DIOXYGENASE"/>
    <property type="match status" value="1"/>
</dbReference>
<evidence type="ECO:0000259" key="10">
    <source>
        <dbReference type="PROSITE" id="PS51471"/>
    </source>
</evidence>
<dbReference type="FunFam" id="2.60.120.330:FF:000015">
    <property type="entry name" value="Protein DMR6-LIKE OXYGENASE 1"/>
    <property type="match status" value="1"/>
</dbReference>
<dbReference type="InterPro" id="IPR027443">
    <property type="entry name" value="IPNS-like_sf"/>
</dbReference>
<keyword evidence="7" id="KW-0539">Nucleus</keyword>
<dbReference type="AlphaFoldDB" id="A0A7N0UH92"/>
<evidence type="ECO:0000256" key="4">
    <source>
        <dbReference type="ARBA" id="ARBA00022490"/>
    </source>
</evidence>
<dbReference type="SUPFAM" id="SSF51197">
    <property type="entry name" value="Clavaminate synthase-like"/>
    <property type="match status" value="1"/>
</dbReference>
<evidence type="ECO:0000313" key="11">
    <source>
        <dbReference type="EnsemblPlants" id="Kaladp0067s0265.1.v1.1"/>
    </source>
</evidence>
<comment type="subcellular location">
    <subcellularLocation>
        <location evidence="2">Cytoplasm</location>
    </subcellularLocation>
    <subcellularLocation>
        <location evidence="1">Nucleus</location>
    </subcellularLocation>
</comment>
<dbReference type="InterPro" id="IPR044861">
    <property type="entry name" value="IPNS-like_FE2OG_OXY"/>
</dbReference>